<dbReference type="Pfam" id="PF20231">
    <property type="entry name" value="DUF6589"/>
    <property type="match status" value="1"/>
</dbReference>
<protein>
    <recommendedName>
        <fullName evidence="1">DUF6589 domain-containing protein</fullName>
    </recommendedName>
</protein>
<proteinExistence type="predicted"/>
<dbReference type="EMBL" id="KV417929">
    <property type="protein sequence ID" value="KZP04371.1"/>
    <property type="molecule type" value="Genomic_DNA"/>
</dbReference>
<reference evidence="2 3" key="1">
    <citation type="journal article" date="2016" name="Mol. Biol. Evol.">
        <title>Comparative Genomics of Early-Diverging Mushroom-Forming Fungi Provides Insights into the Origins of Lignocellulose Decay Capabilities.</title>
        <authorList>
            <person name="Nagy L.G."/>
            <person name="Riley R."/>
            <person name="Tritt A."/>
            <person name="Adam C."/>
            <person name="Daum C."/>
            <person name="Floudas D."/>
            <person name="Sun H."/>
            <person name="Yadav J.S."/>
            <person name="Pangilinan J."/>
            <person name="Larsson K.H."/>
            <person name="Matsuura K."/>
            <person name="Barry K."/>
            <person name="Labutti K."/>
            <person name="Kuo R."/>
            <person name="Ohm R.A."/>
            <person name="Bhattacharya S.S."/>
            <person name="Shirouzu T."/>
            <person name="Yoshinaga Y."/>
            <person name="Martin F.M."/>
            <person name="Grigoriev I.V."/>
            <person name="Hibbett D.S."/>
        </authorList>
    </citation>
    <scope>NUCLEOTIDE SEQUENCE [LARGE SCALE GENOMIC DNA]</scope>
    <source>
        <strain evidence="2 3">CBS 109695</strain>
    </source>
</reference>
<name>A0A167UWB5_9AGAM</name>
<dbReference type="OrthoDB" id="3256296at2759"/>
<dbReference type="Proteomes" id="UP000076532">
    <property type="component" value="Unassembled WGS sequence"/>
</dbReference>
<organism evidence="2 3">
    <name type="scientific">Athelia psychrophila</name>
    <dbReference type="NCBI Taxonomy" id="1759441"/>
    <lineage>
        <taxon>Eukaryota</taxon>
        <taxon>Fungi</taxon>
        <taxon>Dikarya</taxon>
        <taxon>Basidiomycota</taxon>
        <taxon>Agaricomycotina</taxon>
        <taxon>Agaricomycetes</taxon>
        <taxon>Agaricomycetidae</taxon>
        <taxon>Atheliales</taxon>
        <taxon>Atheliaceae</taxon>
        <taxon>Athelia</taxon>
    </lineage>
</organism>
<dbReference type="InterPro" id="IPR046496">
    <property type="entry name" value="DUF6589"/>
</dbReference>
<evidence type="ECO:0000313" key="3">
    <source>
        <dbReference type="Proteomes" id="UP000076532"/>
    </source>
</evidence>
<evidence type="ECO:0000259" key="1">
    <source>
        <dbReference type="Pfam" id="PF20231"/>
    </source>
</evidence>
<gene>
    <name evidence="2" type="ORF">FIBSPDRAFT_878562</name>
</gene>
<accession>A0A167UWB5</accession>
<keyword evidence="3" id="KW-1185">Reference proteome</keyword>
<sequence>MLKHARHRSRRLVRQPAWYGQPITGRASRPRGAGKGHRHCAWVPDLCQKDKMHNGTAATFVGLEDCNVKAALGPEPLRKAREEERKQFSIGVLRTGIVMALHPLSFLVQEVPSLAEHADRIRLRFRTTMAMHRKRRARKTKLHPLATSNSNEGKAGQNMNILYNLLVS</sequence>
<feature type="domain" description="DUF6589" evidence="1">
    <location>
        <begin position="98"/>
        <end position="163"/>
    </location>
</feature>
<dbReference type="STRING" id="436010.A0A167UWB5"/>
<dbReference type="AlphaFoldDB" id="A0A167UWB5"/>
<evidence type="ECO:0000313" key="2">
    <source>
        <dbReference type="EMBL" id="KZP04371.1"/>
    </source>
</evidence>